<feature type="non-terminal residue" evidence="2">
    <location>
        <position position="1"/>
    </location>
</feature>
<dbReference type="InterPro" id="IPR053136">
    <property type="entry name" value="UTP_pyrophosphatase-like"/>
</dbReference>
<dbReference type="Pfam" id="PF01863">
    <property type="entry name" value="YgjP-like"/>
    <property type="match status" value="1"/>
</dbReference>
<evidence type="ECO:0000259" key="1">
    <source>
        <dbReference type="Pfam" id="PF01863"/>
    </source>
</evidence>
<dbReference type="PANTHER" id="PTHR30399">
    <property type="entry name" value="UNCHARACTERIZED PROTEIN YGJP"/>
    <property type="match status" value="1"/>
</dbReference>
<protein>
    <recommendedName>
        <fullName evidence="1">YgjP-like metallopeptidase domain-containing protein</fullName>
    </recommendedName>
</protein>
<dbReference type="CDD" id="cd07344">
    <property type="entry name" value="M48_yhfN_like"/>
    <property type="match status" value="1"/>
</dbReference>
<name>X1C4Q0_9ZZZZ</name>
<sequence length="166" mass="19337">QRSLDNPARKFAAGEEFPYLGISYPLEIVHKQDQTLILRDKFYLAEFASLNAKAVFIDWYKAQAALEIGDRVEIYAQLNGYAFKRFRITSAKTRWGSCGPHGSLNFSYRLIMAPIEIIDYVVVHELAHLRIMNHSKTFWGEVQKLMPDYDVQRKWLKDNGHRLTLD</sequence>
<comment type="caution">
    <text evidence="2">The sequence shown here is derived from an EMBL/GenBank/DDBJ whole genome shotgun (WGS) entry which is preliminary data.</text>
</comment>
<dbReference type="InterPro" id="IPR002725">
    <property type="entry name" value="YgjP-like_metallopeptidase"/>
</dbReference>
<dbReference type="PANTHER" id="PTHR30399:SF1">
    <property type="entry name" value="UTP PYROPHOSPHATASE"/>
    <property type="match status" value="1"/>
</dbReference>
<evidence type="ECO:0000313" key="2">
    <source>
        <dbReference type="EMBL" id="GAG91378.1"/>
    </source>
</evidence>
<reference evidence="2" key="1">
    <citation type="journal article" date="2014" name="Front. Microbiol.">
        <title>High frequency of phylogenetically diverse reductive dehalogenase-homologous genes in deep subseafloor sedimentary metagenomes.</title>
        <authorList>
            <person name="Kawai M."/>
            <person name="Futagami T."/>
            <person name="Toyoda A."/>
            <person name="Takaki Y."/>
            <person name="Nishi S."/>
            <person name="Hori S."/>
            <person name="Arai W."/>
            <person name="Tsubouchi T."/>
            <person name="Morono Y."/>
            <person name="Uchiyama I."/>
            <person name="Ito T."/>
            <person name="Fujiyama A."/>
            <person name="Inagaki F."/>
            <person name="Takami H."/>
        </authorList>
    </citation>
    <scope>NUCLEOTIDE SEQUENCE</scope>
    <source>
        <strain evidence="2">Expedition CK06-06</strain>
    </source>
</reference>
<feature type="domain" description="YgjP-like metallopeptidase" evidence="1">
    <location>
        <begin position="6"/>
        <end position="158"/>
    </location>
</feature>
<proteinExistence type="predicted"/>
<accession>X1C4Q0</accession>
<dbReference type="EMBL" id="BART01028597">
    <property type="protein sequence ID" value="GAG91378.1"/>
    <property type="molecule type" value="Genomic_DNA"/>
</dbReference>
<gene>
    <name evidence="2" type="ORF">S01H4_50374</name>
</gene>
<dbReference type="AlphaFoldDB" id="X1C4Q0"/>
<dbReference type="Gene3D" id="3.30.2010.10">
    <property type="entry name" value="Metalloproteases ('zincins'), catalytic domain"/>
    <property type="match status" value="1"/>
</dbReference>
<organism evidence="2">
    <name type="scientific">marine sediment metagenome</name>
    <dbReference type="NCBI Taxonomy" id="412755"/>
    <lineage>
        <taxon>unclassified sequences</taxon>
        <taxon>metagenomes</taxon>
        <taxon>ecological metagenomes</taxon>
    </lineage>
</organism>